<evidence type="ECO:0000259" key="1">
    <source>
        <dbReference type="SMART" id="SM00849"/>
    </source>
</evidence>
<keyword evidence="3" id="KW-1185">Reference proteome</keyword>
<dbReference type="CDD" id="cd16282">
    <property type="entry name" value="metallo-hydrolase-like_MBL-fold"/>
    <property type="match status" value="1"/>
</dbReference>
<keyword evidence="2" id="KW-0378">Hydrolase</keyword>
<dbReference type="RefSeq" id="WP_154755523.1">
    <property type="nucleotide sequence ID" value="NZ_WMBA01000004.1"/>
</dbReference>
<comment type="caution">
    <text evidence="2">The sequence shown here is derived from an EMBL/GenBank/DDBJ whole genome shotgun (WGS) entry which is preliminary data.</text>
</comment>
<dbReference type="PANTHER" id="PTHR42951">
    <property type="entry name" value="METALLO-BETA-LACTAMASE DOMAIN-CONTAINING"/>
    <property type="match status" value="1"/>
</dbReference>
<dbReference type="OrthoDB" id="420651at2"/>
<gene>
    <name evidence="2" type="ORF">GKO32_04720</name>
</gene>
<dbReference type="Gene3D" id="3.60.15.10">
    <property type="entry name" value="Ribonuclease Z/Hydroxyacylglutathione hydrolase-like"/>
    <property type="match status" value="1"/>
</dbReference>
<feature type="domain" description="Metallo-beta-lactamase" evidence="1">
    <location>
        <begin position="29"/>
        <end position="226"/>
    </location>
</feature>
<dbReference type="AlphaFoldDB" id="A0A6N7Z361"/>
<dbReference type="Proteomes" id="UP000440096">
    <property type="component" value="Unassembled WGS sequence"/>
</dbReference>
<dbReference type="SMART" id="SM00849">
    <property type="entry name" value="Lactamase_B"/>
    <property type="match status" value="1"/>
</dbReference>
<dbReference type="PANTHER" id="PTHR42951:SF4">
    <property type="entry name" value="ACYL-COENZYME A THIOESTERASE MBLAC2"/>
    <property type="match status" value="1"/>
</dbReference>
<organism evidence="2 3">
    <name type="scientific">Amycolatopsis pithecellobii</name>
    <dbReference type="NCBI Taxonomy" id="664692"/>
    <lineage>
        <taxon>Bacteria</taxon>
        <taxon>Bacillati</taxon>
        <taxon>Actinomycetota</taxon>
        <taxon>Actinomycetes</taxon>
        <taxon>Pseudonocardiales</taxon>
        <taxon>Pseudonocardiaceae</taxon>
        <taxon>Amycolatopsis</taxon>
    </lineage>
</organism>
<sequence length="313" mass="33844">MVSVPYLRGLSRVAEGCYAWFEPPGSWGLSNSGIVVAGDEVLVIDTQNDVPRARALRAAARAVAGSAEITTVVNTHDDGDHWFGNLLFEGCRIIATEASLAGMRALRMNPLRLEELGEPGTTLHGWLRWRTEVFDYESWRPVHPTETFAGSTTVKPGGTTVELLQVGPAHTAGDAIVHVPSAGVVFAGDIVFHRSTPITWAGPVSNYIAACETILALDPAVIVPGHGPVAGPAAVRDLRDYLSMVLEYTSRQFAAGVPVERAYREIDLGAYRLWPHASRVFQTMCAIYAELGPAQPRKSWAEAMEIVLADDQS</sequence>
<proteinExistence type="predicted"/>
<evidence type="ECO:0000313" key="2">
    <source>
        <dbReference type="EMBL" id="MTD53286.1"/>
    </source>
</evidence>
<dbReference type="InterPro" id="IPR001279">
    <property type="entry name" value="Metallo-B-lactamas"/>
</dbReference>
<reference evidence="2 3" key="1">
    <citation type="submission" date="2019-11" db="EMBL/GenBank/DDBJ databases">
        <title>Draft genome of Amycolatopsis RM579.</title>
        <authorList>
            <person name="Duangmal K."/>
            <person name="Mingma R."/>
        </authorList>
    </citation>
    <scope>NUCLEOTIDE SEQUENCE [LARGE SCALE GENOMIC DNA]</scope>
    <source>
        <strain evidence="2 3">RM579</strain>
    </source>
</reference>
<protein>
    <submittedName>
        <fullName evidence="2">MBL fold metallo-hydrolase</fullName>
    </submittedName>
</protein>
<dbReference type="EMBL" id="WMBA01000004">
    <property type="protein sequence ID" value="MTD53286.1"/>
    <property type="molecule type" value="Genomic_DNA"/>
</dbReference>
<accession>A0A6N7Z361</accession>
<evidence type="ECO:0000313" key="3">
    <source>
        <dbReference type="Proteomes" id="UP000440096"/>
    </source>
</evidence>
<name>A0A6N7Z361_9PSEU</name>
<dbReference type="SUPFAM" id="SSF56281">
    <property type="entry name" value="Metallo-hydrolase/oxidoreductase"/>
    <property type="match status" value="1"/>
</dbReference>
<dbReference type="GO" id="GO:0016787">
    <property type="term" value="F:hydrolase activity"/>
    <property type="evidence" value="ECO:0007669"/>
    <property type="project" value="UniProtKB-KW"/>
</dbReference>
<dbReference type="InterPro" id="IPR036866">
    <property type="entry name" value="RibonucZ/Hydroxyglut_hydro"/>
</dbReference>
<dbReference type="Pfam" id="PF00753">
    <property type="entry name" value="Lactamase_B"/>
    <property type="match status" value="1"/>
</dbReference>
<dbReference type="InterPro" id="IPR050855">
    <property type="entry name" value="NDM-1-like"/>
</dbReference>